<dbReference type="InterPro" id="IPR001254">
    <property type="entry name" value="Trypsin_dom"/>
</dbReference>
<evidence type="ECO:0000313" key="5">
    <source>
        <dbReference type="Proteomes" id="UP001597314"/>
    </source>
</evidence>
<evidence type="ECO:0000259" key="3">
    <source>
        <dbReference type="PROSITE" id="PS50240"/>
    </source>
</evidence>
<dbReference type="PROSITE" id="PS50240">
    <property type="entry name" value="TRYPSIN_DOM"/>
    <property type="match status" value="1"/>
</dbReference>
<protein>
    <submittedName>
        <fullName evidence="4">S1 family peptidase</fullName>
    </submittedName>
</protein>
<comment type="similarity">
    <text evidence="1">Belongs to the peptidase S1 family.</text>
</comment>
<dbReference type="PRINTS" id="PR00722">
    <property type="entry name" value="CHYMOTRYPSIN"/>
</dbReference>
<dbReference type="PROSITE" id="PS00134">
    <property type="entry name" value="TRYPSIN_HIS"/>
    <property type="match status" value="1"/>
</dbReference>
<dbReference type="RefSeq" id="WP_378476724.1">
    <property type="nucleotide sequence ID" value="NZ_JBHUIW010000003.1"/>
</dbReference>
<dbReference type="InterPro" id="IPR018114">
    <property type="entry name" value="TRYPSIN_HIS"/>
</dbReference>
<dbReference type="SMART" id="SM00020">
    <property type="entry name" value="Tryp_SPc"/>
    <property type="match status" value="1"/>
</dbReference>
<dbReference type="InterPro" id="IPR050430">
    <property type="entry name" value="Peptidase_S1"/>
</dbReference>
<dbReference type="Pfam" id="PF00089">
    <property type="entry name" value="Trypsin"/>
    <property type="match status" value="1"/>
</dbReference>
<gene>
    <name evidence="4" type="ORF">ACFSOX_04485</name>
</gene>
<dbReference type="EMBL" id="JBHUIW010000003">
    <property type="protein sequence ID" value="MFD2181399.1"/>
    <property type="molecule type" value="Genomic_DNA"/>
</dbReference>
<evidence type="ECO:0000256" key="2">
    <source>
        <dbReference type="ARBA" id="ARBA00023157"/>
    </source>
</evidence>
<proteinExistence type="inferred from homology"/>
<keyword evidence="2" id="KW-1015">Disulfide bond</keyword>
<reference evidence="5" key="1">
    <citation type="journal article" date="2019" name="Int. J. Syst. Evol. Microbiol.">
        <title>The Global Catalogue of Microorganisms (GCM) 10K type strain sequencing project: providing services to taxonomists for standard genome sequencing and annotation.</title>
        <authorList>
            <consortium name="The Broad Institute Genomics Platform"/>
            <consortium name="The Broad Institute Genome Sequencing Center for Infectious Disease"/>
            <person name="Wu L."/>
            <person name="Ma J."/>
        </authorList>
    </citation>
    <scope>NUCLEOTIDE SEQUENCE [LARGE SCALE GENOMIC DNA]</scope>
    <source>
        <strain evidence="5">CGMCC 1.6774</strain>
    </source>
</reference>
<keyword evidence="5" id="KW-1185">Reference proteome</keyword>
<dbReference type="Gene3D" id="2.40.10.10">
    <property type="entry name" value="Trypsin-like serine proteases"/>
    <property type="match status" value="1"/>
</dbReference>
<dbReference type="InterPro" id="IPR009003">
    <property type="entry name" value="Peptidase_S1_PA"/>
</dbReference>
<dbReference type="PANTHER" id="PTHR24276">
    <property type="entry name" value="POLYSERASE-RELATED"/>
    <property type="match status" value="1"/>
</dbReference>
<name>A0ABW5AHM5_9BRAD</name>
<dbReference type="Proteomes" id="UP001597314">
    <property type="component" value="Unassembled WGS sequence"/>
</dbReference>
<dbReference type="InterPro" id="IPR043504">
    <property type="entry name" value="Peptidase_S1_PA_chymotrypsin"/>
</dbReference>
<evidence type="ECO:0000256" key="1">
    <source>
        <dbReference type="ARBA" id="ARBA00007664"/>
    </source>
</evidence>
<feature type="domain" description="Peptidase S1" evidence="3">
    <location>
        <begin position="1"/>
        <end position="225"/>
    </location>
</feature>
<comment type="caution">
    <text evidence="4">The sequence shown here is derived from an EMBL/GenBank/DDBJ whole genome shotgun (WGS) entry which is preliminary data.</text>
</comment>
<sequence>MVATPTAPPQLARHVVMIVGSRGTSCTGTVVARDLVLTAAHCVQPGADYKLVSFDAARQPTLLDVASIARHPGFAMAELNGHRATADIALLKIAAPLPAAFVSARLAPATSAAVGDTFTVVGMGLAVRGDGRSGGTARAAVLVATGRPGSLQLRLHDPTTRGETAGAGACTGDSGAPVFTETSSGPAIAGVVSWSTGPKLAAGCGGLTGVTPLTSYRAWVVDTAQRLGTRLAAP</sequence>
<organism evidence="4 5">
    <name type="scientific">Rhodoplanes azumiensis</name>
    <dbReference type="NCBI Taxonomy" id="1897628"/>
    <lineage>
        <taxon>Bacteria</taxon>
        <taxon>Pseudomonadati</taxon>
        <taxon>Pseudomonadota</taxon>
        <taxon>Alphaproteobacteria</taxon>
        <taxon>Hyphomicrobiales</taxon>
        <taxon>Nitrobacteraceae</taxon>
        <taxon>Rhodoplanes</taxon>
    </lineage>
</organism>
<dbReference type="PANTHER" id="PTHR24276:SF98">
    <property type="entry name" value="FI18310P1-RELATED"/>
    <property type="match status" value="1"/>
</dbReference>
<evidence type="ECO:0000313" key="4">
    <source>
        <dbReference type="EMBL" id="MFD2181399.1"/>
    </source>
</evidence>
<dbReference type="SUPFAM" id="SSF50494">
    <property type="entry name" value="Trypsin-like serine proteases"/>
    <property type="match status" value="1"/>
</dbReference>
<accession>A0ABW5AHM5</accession>
<dbReference type="InterPro" id="IPR001314">
    <property type="entry name" value="Peptidase_S1A"/>
</dbReference>